<feature type="compositionally biased region" description="Basic residues" evidence="1">
    <location>
        <begin position="111"/>
        <end position="123"/>
    </location>
</feature>
<name>A0A7I8W937_9ANNE</name>
<keyword evidence="4" id="KW-1185">Reference proteome</keyword>
<keyword evidence="2" id="KW-1133">Transmembrane helix</keyword>
<comment type="caution">
    <text evidence="3">The sequence shown here is derived from an EMBL/GenBank/DDBJ whole genome shotgun (WGS) entry which is preliminary data.</text>
</comment>
<dbReference type="Proteomes" id="UP000549394">
    <property type="component" value="Unassembled WGS sequence"/>
</dbReference>
<accession>A0A7I8W937</accession>
<sequence length="238" mass="26832">MDTILIVERLKFSLYCKISLTNMNIFFYLKSIQNGKTNGHVNFGFIKEEEFEDVQTDKCCENIPEGVGDSGRKEEEDGTSKDLHKFNDVNNNNIGSGGLYTKNRSSSVSSSRKKRKSSKKRKSRASETSFSDYEDVKDKPCLTAHSLALTADYGKKKSSIHDHNIRLSHEFRISLGDLVRSRAKFGGSRRNLKEIWILLAVVCSLLVIMAIVIPVIWIKEEDSMNVTNSTNNANHTSS</sequence>
<gene>
    <name evidence="3" type="ORF">DGYR_LOCUS12157</name>
</gene>
<feature type="region of interest" description="Disordered" evidence="1">
    <location>
        <begin position="62"/>
        <end position="129"/>
    </location>
</feature>
<evidence type="ECO:0000313" key="4">
    <source>
        <dbReference type="Proteomes" id="UP000549394"/>
    </source>
</evidence>
<feature type="compositionally biased region" description="Basic and acidic residues" evidence="1">
    <location>
        <begin position="70"/>
        <end position="87"/>
    </location>
</feature>
<evidence type="ECO:0000256" key="2">
    <source>
        <dbReference type="SAM" id="Phobius"/>
    </source>
</evidence>
<proteinExistence type="predicted"/>
<protein>
    <submittedName>
        <fullName evidence="3">DgyrCDS12914</fullName>
    </submittedName>
</protein>
<dbReference type="EMBL" id="CAJFCJ010000022">
    <property type="protein sequence ID" value="CAD5124646.1"/>
    <property type="molecule type" value="Genomic_DNA"/>
</dbReference>
<reference evidence="3 4" key="1">
    <citation type="submission" date="2020-08" db="EMBL/GenBank/DDBJ databases">
        <authorList>
            <person name="Hejnol A."/>
        </authorList>
    </citation>
    <scope>NUCLEOTIDE SEQUENCE [LARGE SCALE GENOMIC DNA]</scope>
</reference>
<organism evidence="3 4">
    <name type="scientific">Dimorphilus gyrociliatus</name>
    <dbReference type="NCBI Taxonomy" id="2664684"/>
    <lineage>
        <taxon>Eukaryota</taxon>
        <taxon>Metazoa</taxon>
        <taxon>Spiralia</taxon>
        <taxon>Lophotrochozoa</taxon>
        <taxon>Annelida</taxon>
        <taxon>Polychaeta</taxon>
        <taxon>Polychaeta incertae sedis</taxon>
        <taxon>Dinophilidae</taxon>
        <taxon>Dimorphilus</taxon>
    </lineage>
</organism>
<evidence type="ECO:0000313" key="3">
    <source>
        <dbReference type="EMBL" id="CAD5124646.1"/>
    </source>
</evidence>
<feature type="transmembrane region" description="Helical" evidence="2">
    <location>
        <begin position="195"/>
        <end position="218"/>
    </location>
</feature>
<keyword evidence="2" id="KW-0472">Membrane</keyword>
<evidence type="ECO:0000256" key="1">
    <source>
        <dbReference type="SAM" id="MobiDB-lite"/>
    </source>
</evidence>
<dbReference type="AlphaFoldDB" id="A0A7I8W937"/>
<keyword evidence="2" id="KW-0812">Transmembrane</keyword>